<keyword evidence="6 9" id="KW-0238">DNA-binding</keyword>
<dbReference type="GO" id="GO:0000156">
    <property type="term" value="F:phosphorelay response regulator activity"/>
    <property type="evidence" value="ECO:0007669"/>
    <property type="project" value="TreeGrafter"/>
</dbReference>
<keyword evidence="7" id="KW-0804">Transcription</keyword>
<dbReference type="Pfam" id="PF00486">
    <property type="entry name" value="Trans_reg_C"/>
    <property type="match status" value="1"/>
</dbReference>
<evidence type="ECO:0000256" key="1">
    <source>
        <dbReference type="ARBA" id="ARBA00004496"/>
    </source>
</evidence>
<protein>
    <submittedName>
        <fullName evidence="12">DNA-binding response regulator</fullName>
    </submittedName>
</protein>
<dbReference type="AlphaFoldDB" id="A0AAT9FMF7"/>
<dbReference type="InterPro" id="IPR001867">
    <property type="entry name" value="OmpR/PhoB-type_DNA-bd"/>
</dbReference>
<evidence type="ECO:0000313" key="12">
    <source>
        <dbReference type="EMBL" id="BDS07145.1"/>
    </source>
</evidence>
<feature type="domain" description="OmpR/PhoB-type" evidence="11">
    <location>
        <begin position="150"/>
        <end position="249"/>
    </location>
</feature>
<keyword evidence="4" id="KW-0902">Two-component regulatory system</keyword>
<accession>A0AAT9FMF7</accession>
<evidence type="ECO:0000259" key="11">
    <source>
        <dbReference type="PROSITE" id="PS51755"/>
    </source>
</evidence>
<dbReference type="PROSITE" id="PS51755">
    <property type="entry name" value="OMPR_PHOB"/>
    <property type="match status" value="1"/>
</dbReference>
<evidence type="ECO:0000256" key="2">
    <source>
        <dbReference type="ARBA" id="ARBA00022490"/>
    </source>
</evidence>
<name>A0AAT9FMF7_9BACT</name>
<organism evidence="12">
    <name type="scientific">Oceaniferula spumae</name>
    <dbReference type="NCBI Taxonomy" id="2979115"/>
    <lineage>
        <taxon>Bacteria</taxon>
        <taxon>Pseudomonadati</taxon>
        <taxon>Verrucomicrobiota</taxon>
        <taxon>Verrucomicrobiia</taxon>
        <taxon>Verrucomicrobiales</taxon>
        <taxon>Verrucomicrobiaceae</taxon>
        <taxon>Oceaniferula</taxon>
    </lineage>
</organism>
<evidence type="ECO:0000256" key="6">
    <source>
        <dbReference type="ARBA" id="ARBA00023125"/>
    </source>
</evidence>
<evidence type="ECO:0000256" key="7">
    <source>
        <dbReference type="ARBA" id="ARBA00023163"/>
    </source>
</evidence>
<dbReference type="InterPro" id="IPR036388">
    <property type="entry name" value="WH-like_DNA-bd_sf"/>
</dbReference>
<evidence type="ECO:0000256" key="5">
    <source>
        <dbReference type="ARBA" id="ARBA00023015"/>
    </source>
</evidence>
<proteinExistence type="predicted"/>
<dbReference type="GO" id="GO:0000976">
    <property type="term" value="F:transcription cis-regulatory region binding"/>
    <property type="evidence" value="ECO:0007669"/>
    <property type="project" value="TreeGrafter"/>
</dbReference>
<dbReference type="Gene3D" id="6.10.250.690">
    <property type="match status" value="1"/>
</dbReference>
<evidence type="ECO:0000256" key="4">
    <source>
        <dbReference type="ARBA" id="ARBA00023012"/>
    </source>
</evidence>
<dbReference type="Gene3D" id="1.10.10.10">
    <property type="entry name" value="Winged helix-like DNA-binding domain superfamily/Winged helix DNA-binding domain"/>
    <property type="match status" value="1"/>
</dbReference>
<dbReference type="GO" id="GO:0005829">
    <property type="term" value="C:cytosol"/>
    <property type="evidence" value="ECO:0007669"/>
    <property type="project" value="TreeGrafter"/>
</dbReference>
<dbReference type="PANTHER" id="PTHR48111">
    <property type="entry name" value="REGULATOR OF RPOS"/>
    <property type="match status" value="1"/>
</dbReference>
<dbReference type="PANTHER" id="PTHR48111:SF47">
    <property type="entry name" value="TRANSCRIPTIONAL REGULATORY PROTEIN RSTA"/>
    <property type="match status" value="1"/>
</dbReference>
<reference evidence="12" key="1">
    <citation type="submission" date="2024-07" db="EMBL/GenBank/DDBJ databases">
        <title>Complete genome sequence of Verrucomicrobiaceae bacterium NT6N.</title>
        <authorList>
            <person name="Huang C."/>
            <person name="Takami H."/>
            <person name="Hamasaki K."/>
        </authorList>
    </citation>
    <scope>NUCLEOTIDE SEQUENCE</scope>
    <source>
        <strain evidence="12">NT6N</strain>
    </source>
</reference>
<dbReference type="EMBL" id="AP026866">
    <property type="protein sequence ID" value="BDS07145.1"/>
    <property type="molecule type" value="Genomic_DNA"/>
</dbReference>
<comment type="subcellular location">
    <subcellularLocation>
        <location evidence="1">Cytoplasm</location>
    </subcellularLocation>
</comment>
<dbReference type="InterPro" id="IPR016032">
    <property type="entry name" value="Sig_transdc_resp-reg_C-effctor"/>
</dbReference>
<keyword evidence="2" id="KW-0963">Cytoplasm</keyword>
<dbReference type="Gene3D" id="3.40.50.2300">
    <property type="match status" value="1"/>
</dbReference>
<dbReference type="Pfam" id="PF00072">
    <property type="entry name" value="Response_reg"/>
    <property type="match status" value="1"/>
</dbReference>
<sequence length="254" mass="28080">MVLDFTFLRVFDRIVLGKGSTYGSSVVFLVEDDSRLSALVGEYLQSEGYSVTIIPDGSEAAAKIPAEQPDLVILDVMLPGMDGFEVCRSIRPAYSGPILMMTARDDEVDEILGLEIGADDYLTKPVRPRVLLSRVKALLRRSTQDSVPNNGAMNFGDLRVDIANRRVEVADTVIHLTTAELDLLQLLAEHAGETMSRDQLSRSLRGIDYDGLDRTIDLRVARLRKKIELNPSQPRYILSVRGAGYMLPPEPDCG</sequence>
<gene>
    <name evidence="12" type="ORF">NT6N_21850</name>
</gene>
<keyword evidence="3 8" id="KW-0597">Phosphoprotein</keyword>
<dbReference type="GO" id="GO:0006355">
    <property type="term" value="P:regulation of DNA-templated transcription"/>
    <property type="evidence" value="ECO:0007669"/>
    <property type="project" value="InterPro"/>
</dbReference>
<dbReference type="SMART" id="SM00448">
    <property type="entry name" value="REC"/>
    <property type="match status" value="1"/>
</dbReference>
<dbReference type="SUPFAM" id="SSF46894">
    <property type="entry name" value="C-terminal effector domain of the bipartite response regulators"/>
    <property type="match status" value="1"/>
</dbReference>
<feature type="modified residue" description="4-aspartylphosphate" evidence="8">
    <location>
        <position position="75"/>
    </location>
</feature>
<evidence type="ECO:0000259" key="10">
    <source>
        <dbReference type="PROSITE" id="PS50110"/>
    </source>
</evidence>
<dbReference type="SUPFAM" id="SSF52172">
    <property type="entry name" value="CheY-like"/>
    <property type="match status" value="1"/>
</dbReference>
<dbReference type="GO" id="GO:0032993">
    <property type="term" value="C:protein-DNA complex"/>
    <property type="evidence" value="ECO:0007669"/>
    <property type="project" value="TreeGrafter"/>
</dbReference>
<dbReference type="PROSITE" id="PS50110">
    <property type="entry name" value="RESPONSE_REGULATORY"/>
    <property type="match status" value="1"/>
</dbReference>
<evidence type="ECO:0000256" key="9">
    <source>
        <dbReference type="PROSITE-ProRule" id="PRU01091"/>
    </source>
</evidence>
<dbReference type="FunFam" id="1.10.10.10:FF:000099">
    <property type="entry name" value="Two-component system response regulator TorR"/>
    <property type="match status" value="1"/>
</dbReference>
<dbReference type="KEGG" id="osu:NT6N_21850"/>
<dbReference type="InterPro" id="IPR001789">
    <property type="entry name" value="Sig_transdc_resp-reg_receiver"/>
</dbReference>
<keyword evidence="5" id="KW-0805">Transcription regulation</keyword>
<evidence type="ECO:0000256" key="3">
    <source>
        <dbReference type="ARBA" id="ARBA00022553"/>
    </source>
</evidence>
<dbReference type="FunFam" id="3.40.50.2300:FF:000001">
    <property type="entry name" value="DNA-binding response regulator PhoB"/>
    <property type="match status" value="1"/>
</dbReference>
<dbReference type="SMART" id="SM00862">
    <property type="entry name" value="Trans_reg_C"/>
    <property type="match status" value="1"/>
</dbReference>
<dbReference type="InterPro" id="IPR039420">
    <property type="entry name" value="WalR-like"/>
</dbReference>
<dbReference type="CDD" id="cd00383">
    <property type="entry name" value="trans_reg_C"/>
    <property type="match status" value="1"/>
</dbReference>
<feature type="domain" description="Response regulatory" evidence="10">
    <location>
        <begin position="26"/>
        <end position="139"/>
    </location>
</feature>
<evidence type="ECO:0000256" key="8">
    <source>
        <dbReference type="PROSITE-ProRule" id="PRU00169"/>
    </source>
</evidence>
<dbReference type="InterPro" id="IPR011006">
    <property type="entry name" value="CheY-like_superfamily"/>
</dbReference>
<feature type="DNA-binding region" description="OmpR/PhoB-type" evidence="9">
    <location>
        <begin position="150"/>
        <end position="249"/>
    </location>
</feature>